<dbReference type="Pfam" id="PF00075">
    <property type="entry name" value="RNase_H"/>
    <property type="match status" value="1"/>
</dbReference>
<evidence type="ECO:0000256" key="1">
    <source>
        <dbReference type="ARBA" id="ARBA00004141"/>
    </source>
</evidence>
<comment type="function">
    <text evidence="7">Putative solute transporter.</text>
</comment>
<evidence type="ECO:0000256" key="7">
    <source>
        <dbReference type="ARBA" id="ARBA00037727"/>
    </source>
</evidence>
<comment type="similarity">
    <text evidence="2">Belongs to the SLC35F solute transporter family.</text>
</comment>
<feature type="compositionally biased region" description="Low complexity" evidence="8">
    <location>
        <begin position="29"/>
        <end position="48"/>
    </location>
</feature>
<dbReference type="Gene3D" id="3.30.420.10">
    <property type="entry name" value="Ribonuclease H-like superfamily/Ribonuclease H"/>
    <property type="match status" value="1"/>
</dbReference>
<feature type="domain" description="RNase H type-1" evidence="9">
    <location>
        <begin position="552"/>
        <end position="683"/>
    </location>
</feature>
<comment type="caution">
    <text evidence="10">The sequence shown here is derived from an EMBL/GenBank/DDBJ whole genome shotgun (WGS) entry which is preliminary data.</text>
</comment>
<dbReference type="InterPro" id="IPR052221">
    <property type="entry name" value="SLC35F_Transporter"/>
</dbReference>
<keyword evidence="4" id="KW-0812">Transmembrane</keyword>
<evidence type="ECO:0000256" key="5">
    <source>
        <dbReference type="ARBA" id="ARBA00022989"/>
    </source>
</evidence>
<evidence type="ECO:0000313" key="11">
    <source>
        <dbReference type="Proteomes" id="UP001148838"/>
    </source>
</evidence>
<dbReference type="InterPro" id="IPR009262">
    <property type="entry name" value="SLC35_F1/F2/F6"/>
</dbReference>
<evidence type="ECO:0000256" key="3">
    <source>
        <dbReference type="ARBA" id="ARBA00022448"/>
    </source>
</evidence>
<protein>
    <recommendedName>
        <fullName evidence="9">RNase H type-1 domain-containing protein</fullName>
    </recommendedName>
</protein>
<dbReference type="InterPro" id="IPR036397">
    <property type="entry name" value="RNaseH_sf"/>
</dbReference>
<gene>
    <name evidence="10" type="ORF">ANN_03891</name>
</gene>
<evidence type="ECO:0000256" key="2">
    <source>
        <dbReference type="ARBA" id="ARBA00007863"/>
    </source>
</evidence>
<accession>A0ABQ8U3J2</accession>
<reference evidence="10 11" key="1">
    <citation type="journal article" date="2022" name="Allergy">
        <title>Genome assembly and annotation of Periplaneta americana reveal a comprehensive cockroach allergen profile.</title>
        <authorList>
            <person name="Wang L."/>
            <person name="Xiong Q."/>
            <person name="Saelim N."/>
            <person name="Wang L."/>
            <person name="Nong W."/>
            <person name="Wan A.T."/>
            <person name="Shi M."/>
            <person name="Liu X."/>
            <person name="Cao Q."/>
            <person name="Hui J.H.L."/>
            <person name="Sookrung N."/>
            <person name="Leung T.F."/>
            <person name="Tungtrongchitr A."/>
            <person name="Tsui S.K.W."/>
        </authorList>
    </citation>
    <scope>NUCLEOTIDE SEQUENCE [LARGE SCALE GENOMIC DNA]</scope>
    <source>
        <strain evidence="10">PWHHKU_190912</strain>
    </source>
</reference>
<comment type="subcellular location">
    <subcellularLocation>
        <location evidence="1">Membrane</location>
        <topology evidence="1">Multi-pass membrane protein</topology>
    </subcellularLocation>
</comment>
<keyword evidence="6" id="KW-0472">Membrane</keyword>
<dbReference type="Pfam" id="PF06027">
    <property type="entry name" value="SLC35F"/>
    <property type="match status" value="2"/>
</dbReference>
<keyword evidence="5" id="KW-1133">Transmembrane helix</keyword>
<evidence type="ECO:0000256" key="8">
    <source>
        <dbReference type="SAM" id="MobiDB-lite"/>
    </source>
</evidence>
<keyword evidence="11" id="KW-1185">Reference proteome</keyword>
<name>A0ABQ8U3J2_PERAM</name>
<dbReference type="PANTHER" id="PTHR14233:SF4">
    <property type="entry name" value="SOLUTE CARRIER FAMILY 35 MEMBER F2"/>
    <property type="match status" value="1"/>
</dbReference>
<dbReference type="PROSITE" id="PS50879">
    <property type="entry name" value="RNASE_H_1"/>
    <property type="match status" value="1"/>
</dbReference>
<evidence type="ECO:0000256" key="4">
    <source>
        <dbReference type="ARBA" id="ARBA00022692"/>
    </source>
</evidence>
<dbReference type="PANTHER" id="PTHR14233">
    <property type="entry name" value="DUF914-RELATED"/>
    <property type="match status" value="1"/>
</dbReference>
<evidence type="ECO:0000313" key="10">
    <source>
        <dbReference type="EMBL" id="KAJ4452358.1"/>
    </source>
</evidence>
<dbReference type="SUPFAM" id="SSF53098">
    <property type="entry name" value="Ribonuclease H-like"/>
    <property type="match status" value="1"/>
</dbReference>
<dbReference type="Proteomes" id="UP001148838">
    <property type="component" value="Unassembled WGS sequence"/>
</dbReference>
<keyword evidence="3" id="KW-0813">Transport</keyword>
<organism evidence="10 11">
    <name type="scientific">Periplaneta americana</name>
    <name type="common">American cockroach</name>
    <name type="synonym">Blatta americana</name>
    <dbReference type="NCBI Taxonomy" id="6978"/>
    <lineage>
        <taxon>Eukaryota</taxon>
        <taxon>Metazoa</taxon>
        <taxon>Ecdysozoa</taxon>
        <taxon>Arthropoda</taxon>
        <taxon>Hexapoda</taxon>
        <taxon>Insecta</taxon>
        <taxon>Pterygota</taxon>
        <taxon>Neoptera</taxon>
        <taxon>Polyneoptera</taxon>
        <taxon>Dictyoptera</taxon>
        <taxon>Blattodea</taxon>
        <taxon>Blattoidea</taxon>
        <taxon>Blattidae</taxon>
        <taxon>Blattinae</taxon>
        <taxon>Periplaneta</taxon>
    </lineage>
</organism>
<evidence type="ECO:0000259" key="9">
    <source>
        <dbReference type="PROSITE" id="PS50879"/>
    </source>
</evidence>
<evidence type="ECO:0000256" key="6">
    <source>
        <dbReference type="ARBA" id="ARBA00023136"/>
    </source>
</evidence>
<sequence length="727" mass="81486">MASYPRPSSLTSLVDVRYARRMSAPVPVTVRRSSPASSVPSSSGWRRSSLAECSPWDRPRRLSLAEIPGRKLSLVECSMTTNSHSDSSVEIDTSSLSYDLVSSPRCAGPYQPIPPDQLQDAVPRHSPGLVAIIGATRPVWRALMLGQLMSLLLCVMAVCNHYLSTWYQVTLPMGQSTLRYMLQCVVFTTWLSCRSGDQGIINVLRCQGLRYLALAFMDVEAGFLLMMAHQFTTLTSIQVSAVFLNHMLGDVPLTIRITVWLQQDGCPAHFSLMAQQLADKFFWDSGLDEKDRNRHPGASNNKGRHEGKTKAACESLSSAEVLRVSQDIRKRAQHCLAHGGGHFEQLWRLLDCVSIPVALALSCSVLKVRYKIVHIVGVSICLMGVGCLVWADVEDGRGLAGVVLYGCETWTLTLREEHRLRVFENKVLRKIFGAKRDEVTGEWRKLHNAELQALYSSPDIIRDIKSRCLRWAGHVACMGESRNAYRVLVGRPEGKRPLGRPRRRWEDNIKMDLREVGYDDRDWINLAQDRDRWWAYVRAAMNLRTINIRYPPQNWLHLYTDGSLISREQGAGAGVTCCLFSLHRSLGYGTTSFDGEITAISESLRNLLCHINKFKNAVILSDSKAAILSIVSKHTPSSQTAEITKMLSQLISLNKRIVFQWISSHCGILGNENADALAKKGSTATYRPVTKSTYYSVKRFIKSTYLDFNKQNLITQSQGKKMELSAS</sequence>
<dbReference type="InterPro" id="IPR002156">
    <property type="entry name" value="RNaseH_domain"/>
</dbReference>
<proteinExistence type="inferred from homology"/>
<dbReference type="InterPro" id="IPR012337">
    <property type="entry name" value="RNaseH-like_sf"/>
</dbReference>
<dbReference type="CDD" id="cd09276">
    <property type="entry name" value="Rnase_HI_RT_non_LTR"/>
    <property type="match status" value="1"/>
</dbReference>
<feature type="region of interest" description="Disordered" evidence="8">
    <location>
        <begin position="29"/>
        <end position="50"/>
    </location>
</feature>
<dbReference type="EMBL" id="JAJSOF020000001">
    <property type="protein sequence ID" value="KAJ4452358.1"/>
    <property type="molecule type" value="Genomic_DNA"/>
</dbReference>